<dbReference type="InterPro" id="IPR036902">
    <property type="entry name" value="Ta1353-like_sf"/>
</dbReference>
<dbReference type="SUPFAM" id="SSF103165">
    <property type="entry name" value="Ta1353-like"/>
    <property type="match status" value="1"/>
</dbReference>
<dbReference type="AlphaFoldDB" id="B5Y8X4"/>
<evidence type="ECO:0000313" key="2">
    <source>
        <dbReference type="Proteomes" id="UP000001732"/>
    </source>
</evidence>
<proteinExistence type="predicted"/>
<dbReference type="PANTHER" id="PTHR36155:SF1">
    <property type="entry name" value="BLL5354 PROTEIN"/>
    <property type="match status" value="1"/>
</dbReference>
<dbReference type="InterPro" id="IPR007153">
    <property type="entry name" value="Adenosine_kinase"/>
</dbReference>
<organism evidence="1 2">
    <name type="scientific">Coprothermobacter proteolyticus (strain ATCC 35245 / DSM 5265 / OCM 4 / BT)</name>
    <dbReference type="NCBI Taxonomy" id="309798"/>
    <lineage>
        <taxon>Bacteria</taxon>
        <taxon>Pseudomonadati</taxon>
        <taxon>Coprothermobacterota</taxon>
        <taxon>Coprothermobacteria</taxon>
        <taxon>Coprothermobacterales</taxon>
        <taxon>Coprothermobacteraceae</taxon>
        <taxon>Coprothermobacter</taxon>
    </lineage>
</organism>
<dbReference type="Proteomes" id="UP000001732">
    <property type="component" value="Chromosome"/>
</dbReference>
<dbReference type="eggNOG" id="COG1839">
    <property type="taxonomic scope" value="Bacteria"/>
</dbReference>
<sequence>MFLCLSVITLIYYINNRNRQHSEEVAILVEILLVPVEKEEQQNVILGQAHFIKTVEDLHEAIVNSNYNIRFGLAFNEASGPRLIRFSGNDDKLIELAKKNAMNIGAGHFFIIVMEEGYPINVLNAIKNVPEVAHIYAAGANPMQVIVAKTDMGNAVLGVVDGFSPLGFEDEEAVKDRKDLLRKIGYKL</sequence>
<accession>B5Y8X4</accession>
<reference evidence="2" key="1">
    <citation type="submission" date="2008-08" db="EMBL/GenBank/DDBJ databases">
        <title>The complete genome sequence of Coprothermobacter proteolyticus strain ATCC 5245 / DSM 5265 / BT.</title>
        <authorList>
            <person name="Dodson R.J."/>
            <person name="Durkin A.S."/>
            <person name="Wu M."/>
            <person name="Eisen J."/>
            <person name="Sutton G."/>
        </authorList>
    </citation>
    <scope>NUCLEOTIDE SEQUENCE [LARGE SCALE GENOMIC DNA]</scope>
    <source>
        <strain evidence="2">ATCC 35245 / DSM 5265 / OCM 4 / BT</strain>
    </source>
</reference>
<reference evidence="1 2" key="2">
    <citation type="journal article" date="2014" name="Genome Announc.">
        <title>Complete Genome Sequence of Coprothermobacter proteolyticus DSM 5265.</title>
        <authorList>
            <person name="Alexiev A."/>
            <person name="Coil D.A."/>
            <person name="Badger J.H."/>
            <person name="Enticknap J."/>
            <person name="Ward N."/>
            <person name="Robb F.T."/>
            <person name="Eisen J.A."/>
        </authorList>
    </citation>
    <scope>NUCLEOTIDE SEQUENCE [LARGE SCALE GENOMIC DNA]</scope>
    <source>
        <strain evidence="2">ATCC 35245 / DSM 5265 / OCM 4 / BT</strain>
    </source>
</reference>
<dbReference type="KEGG" id="cpo:COPRO5265_0883"/>
<dbReference type="Pfam" id="PF04008">
    <property type="entry name" value="Adenosine_kin"/>
    <property type="match status" value="1"/>
</dbReference>
<gene>
    <name evidence="1" type="ordered locus">COPRO5265_0883</name>
</gene>
<keyword evidence="2" id="KW-1185">Reference proteome</keyword>
<protein>
    <submittedName>
        <fullName evidence="1">Conserved protein</fullName>
    </submittedName>
</protein>
<dbReference type="STRING" id="309798.COPRO5265_0883"/>
<evidence type="ECO:0000313" key="1">
    <source>
        <dbReference type="EMBL" id="ACI17696.1"/>
    </source>
</evidence>
<dbReference type="PANTHER" id="PTHR36155">
    <property type="entry name" value="BLL5354 PROTEIN"/>
    <property type="match status" value="1"/>
</dbReference>
<dbReference type="Gene3D" id="3.40.1520.10">
    <property type="entry name" value="Ta1353-like"/>
    <property type="match status" value="1"/>
</dbReference>
<name>B5Y8X4_COPPD</name>
<dbReference type="EMBL" id="CP001145">
    <property type="protein sequence ID" value="ACI17696.1"/>
    <property type="molecule type" value="Genomic_DNA"/>
</dbReference>